<dbReference type="Pfam" id="PF00294">
    <property type="entry name" value="PfkB"/>
    <property type="match status" value="1"/>
</dbReference>
<proteinExistence type="inferred from homology"/>
<dbReference type="PRINTS" id="PR00990">
    <property type="entry name" value="RIBOKINASE"/>
</dbReference>
<evidence type="ECO:0000259" key="5">
    <source>
        <dbReference type="Pfam" id="PF00294"/>
    </source>
</evidence>
<feature type="domain" description="Carbohydrate kinase PfkB" evidence="5">
    <location>
        <begin position="6"/>
        <end position="315"/>
    </location>
</feature>
<accession>A0A8J4EKR7</accession>
<dbReference type="RefSeq" id="WP_225918691.1">
    <property type="nucleotide sequence ID" value="NZ_BOPO01000073.1"/>
</dbReference>
<dbReference type="GO" id="GO:0016301">
    <property type="term" value="F:kinase activity"/>
    <property type="evidence" value="ECO:0007669"/>
    <property type="project" value="UniProtKB-KW"/>
</dbReference>
<evidence type="ECO:0000256" key="2">
    <source>
        <dbReference type="ARBA" id="ARBA00022679"/>
    </source>
</evidence>
<dbReference type="InterPro" id="IPR052700">
    <property type="entry name" value="Carb_kinase_PfkB-like"/>
</dbReference>
<dbReference type="InterPro" id="IPR029056">
    <property type="entry name" value="Ribokinase-like"/>
</dbReference>
<dbReference type="InterPro" id="IPR002173">
    <property type="entry name" value="Carboh/pur_kinase_PfkB_CS"/>
</dbReference>
<sequence>MTAVDLVVVGDANPDVLVDGAPADVRYGQREQLVGDGRLVLGGSAAITACGAARLGLRTALVSVVGDDAAGTFVLAELAAAGVDTTAVRVLPGATPLSVVLRAGADRAILTYRGVLDELSAADVPARLLADCRAVHAASYFLQPRLAGGLPALFAAARAAGATTSLDTNDDPRDTWSGLPDVLAHTDVLLPNERELLRITAASVSTAGTTPPPGRAGPADASTVESAAAALAATGVLPVVTLGAAGALTVAGQTILRAAAPPVATVDSVGAGDSLTAGFLAGRLGGRPLADCLRLAVACGALSTRAPGGTAGQPTLTEADTVAGAAAATAGTARIA</sequence>
<comment type="similarity">
    <text evidence="1 4">Belongs to the carbohydrate kinase PfkB family.</text>
</comment>
<name>A0A8J4EKR7_9ACTN</name>
<dbReference type="PANTHER" id="PTHR43320:SF3">
    <property type="entry name" value="CARBOHYDRATE KINASE PFKB DOMAIN-CONTAINING PROTEIN"/>
    <property type="match status" value="1"/>
</dbReference>
<dbReference type="AlphaFoldDB" id="A0A8J4EKR7"/>
<keyword evidence="3 4" id="KW-0418">Kinase</keyword>
<dbReference type="EMBL" id="BOPO01000073">
    <property type="protein sequence ID" value="GIL28507.1"/>
    <property type="molecule type" value="Genomic_DNA"/>
</dbReference>
<dbReference type="Proteomes" id="UP000614996">
    <property type="component" value="Unassembled WGS sequence"/>
</dbReference>
<dbReference type="PROSITE" id="PS00584">
    <property type="entry name" value="PFKB_KINASES_2"/>
    <property type="match status" value="1"/>
</dbReference>
<dbReference type="InterPro" id="IPR011611">
    <property type="entry name" value="PfkB_dom"/>
</dbReference>
<evidence type="ECO:0000256" key="1">
    <source>
        <dbReference type="ARBA" id="ARBA00010688"/>
    </source>
</evidence>
<protein>
    <recommendedName>
        <fullName evidence="5">Carbohydrate kinase PfkB domain-containing protein</fullName>
    </recommendedName>
</protein>
<keyword evidence="7" id="KW-1185">Reference proteome</keyword>
<gene>
    <name evidence="6" type="ORF">NUM_37610</name>
</gene>
<dbReference type="InterPro" id="IPR002139">
    <property type="entry name" value="Ribo/fructo_kinase"/>
</dbReference>
<organism evidence="6 7">
    <name type="scientific">Actinocatenispora comari</name>
    <dbReference type="NCBI Taxonomy" id="2807577"/>
    <lineage>
        <taxon>Bacteria</taxon>
        <taxon>Bacillati</taxon>
        <taxon>Actinomycetota</taxon>
        <taxon>Actinomycetes</taxon>
        <taxon>Micromonosporales</taxon>
        <taxon>Micromonosporaceae</taxon>
        <taxon>Actinocatenispora</taxon>
    </lineage>
</organism>
<keyword evidence="2 4" id="KW-0808">Transferase</keyword>
<reference evidence="7" key="1">
    <citation type="journal article" date="2021" name="Int. J. Syst. Evol. Microbiol.">
        <title>Actinocatenispora comari sp. nov., an endophytic actinomycete isolated from aerial parts of Comarum salesowianum.</title>
        <authorList>
            <person name="Oyunbileg N."/>
            <person name="Iizaka Y."/>
            <person name="Hamada M."/>
            <person name="Davaapurev B.O."/>
            <person name="Fukumoto A."/>
            <person name="Tsetseg B."/>
            <person name="Kato F."/>
            <person name="Tamura T."/>
            <person name="Batkhuu J."/>
            <person name="Anzai Y."/>
        </authorList>
    </citation>
    <scope>NUCLEOTIDE SEQUENCE [LARGE SCALE GENOMIC DNA]</scope>
    <source>
        <strain evidence="7">NUM-2625</strain>
    </source>
</reference>
<evidence type="ECO:0000256" key="4">
    <source>
        <dbReference type="RuleBase" id="RU003704"/>
    </source>
</evidence>
<dbReference type="Gene3D" id="3.40.1190.20">
    <property type="match status" value="1"/>
</dbReference>
<evidence type="ECO:0000256" key="3">
    <source>
        <dbReference type="ARBA" id="ARBA00022777"/>
    </source>
</evidence>
<evidence type="ECO:0000313" key="6">
    <source>
        <dbReference type="EMBL" id="GIL28507.1"/>
    </source>
</evidence>
<evidence type="ECO:0000313" key="7">
    <source>
        <dbReference type="Proteomes" id="UP000614996"/>
    </source>
</evidence>
<comment type="caution">
    <text evidence="6">The sequence shown here is derived from an EMBL/GenBank/DDBJ whole genome shotgun (WGS) entry which is preliminary data.</text>
</comment>
<dbReference type="PANTHER" id="PTHR43320">
    <property type="entry name" value="SUGAR KINASE"/>
    <property type="match status" value="1"/>
</dbReference>
<dbReference type="SUPFAM" id="SSF53613">
    <property type="entry name" value="Ribokinase-like"/>
    <property type="match status" value="1"/>
</dbReference>